<protein>
    <submittedName>
        <fullName evidence="3">YrhK family protein</fullName>
    </submittedName>
</protein>
<dbReference type="EMBL" id="JBHMDY010000004">
    <property type="protein sequence ID" value="MFB9259402.1"/>
    <property type="molecule type" value="Genomic_DNA"/>
</dbReference>
<dbReference type="Proteomes" id="UP001589700">
    <property type="component" value="Unassembled WGS sequence"/>
</dbReference>
<comment type="caution">
    <text evidence="3">The sequence shown here is derived from an EMBL/GenBank/DDBJ whole genome shotgun (WGS) entry which is preliminary data.</text>
</comment>
<evidence type="ECO:0000256" key="1">
    <source>
        <dbReference type="SAM" id="Phobius"/>
    </source>
</evidence>
<organism evidence="3 4">
    <name type="scientific">Dietzia aerolata</name>
    <dbReference type="NCBI Taxonomy" id="595984"/>
    <lineage>
        <taxon>Bacteria</taxon>
        <taxon>Bacillati</taxon>
        <taxon>Actinomycetota</taxon>
        <taxon>Actinomycetes</taxon>
        <taxon>Mycobacteriales</taxon>
        <taxon>Dietziaceae</taxon>
        <taxon>Dietzia</taxon>
    </lineage>
</organism>
<keyword evidence="1" id="KW-1133">Transmembrane helix</keyword>
<reference evidence="3 4" key="1">
    <citation type="submission" date="2024-09" db="EMBL/GenBank/DDBJ databases">
        <authorList>
            <person name="Sun Q."/>
            <person name="Mori K."/>
        </authorList>
    </citation>
    <scope>NUCLEOTIDE SEQUENCE [LARGE SCALE GENOMIC DNA]</scope>
    <source>
        <strain evidence="3 4">CCM 7659</strain>
    </source>
</reference>
<dbReference type="Pfam" id="PF14145">
    <property type="entry name" value="YrhK"/>
    <property type="match status" value="1"/>
</dbReference>
<dbReference type="RefSeq" id="WP_182631735.1">
    <property type="nucleotide sequence ID" value="NZ_JAALDM010000080.1"/>
</dbReference>
<sequence length="92" mass="10306">MSEPHAARIPLGPDVLVIRDRYETLSIANDVLIGIWFVMGSILFFSEATTTTATALFVVGSVQMLIRPVIRLSRRLHLRRRGYSDADSGQDF</sequence>
<accession>A0ABV5JPT7</accession>
<keyword evidence="4" id="KW-1185">Reference proteome</keyword>
<name>A0ABV5JPT7_9ACTN</name>
<proteinExistence type="predicted"/>
<evidence type="ECO:0000313" key="3">
    <source>
        <dbReference type="EMBL" id="MFB9259402.1"/>
    </source>
</evidence>
<keyword evidence="1" id="KW-0812">Transmembrane</keyword>
<keyword evidence="1" id="KW-0472">Membrane</keyword>
<evidence type="ECO:0000313" key="4">
    <source>
        <dbReference type="Proteomes" id="UP001589700"/>
    </source>
</evidence>
<evidence type="ECO:0000259" key="2">
    <source>
        <dbReference type="Pfam" id="PF14145"/>
    </source>
</evidence>
<feature type="transmembrane region" description="Helical" evidence="1">
    <location>
        <begin position="27"/>
        <end position="46"/>
    </location>
</feature>
<gene>
    <name evidence="3" type="ORF">ACFFVD_06260</name>
</gene>
<dbReference type="InterPro" id="IPR025424">
    <property type="entry name" value="YrhK_domain"/>
</dbReference>
<feature type="transmembrane region" description="Helical" evidence="1">
    <location>
        <begin position="52"/>
        <end position="70"/>
    </location>
</feature>
<feature type="domain" description="YrhK" evidence="2">
    <location>
        <begin position="21"/>
        <end position="75"/>
    </location>
</feature>